<protein>
    <recommendedName>
        <fullName evidence="3">Reverse transcriptase zinc-binding domain-containing protein</fullName>
    </recommendedName>
</protein>
<gene>
    <name evidence="2" type="ORF">FSB_LOCUS27058</name>
</gene>
<dbReference type="EMBL" id="OIVN01001945">
    <property type="protein sequence ID" value="SPC99176.1"/>
    <property type="molecule type" value="Genomic_DNA"/>
</dbReference>
<reference evidence="2" key="1">
    <citation type="submission" date="2018-02" db="EMBL/GenBank/DDBJ databases">
        <authorList>
            <person name="Cohen D.B."/>
            <person name="Kent A.D."/>
        </authorList>
    </citation>
    <scope>NUCLEOTIDE SEQUENCE</scope>
</reference>
<keyword evidence="1" id="KW-1133">Transmembrane helix</keyword>
<keyword evidence="1" id="KW-0812">Transmembrane</keyword>
<name>A0A2N9G982_FAGSY</name>
<dbReference type="SUPFAM" id="SSF52058">
    <property type="entry name" value="L domain-like"/>
    <property type="match status" value="1"/>
</dbReference>
<evidence type="ECO:0008006" key="3">
    <source>
        <dbReference type="Google" id="ProtNLM"/>
    </source>
</evidence>
<evidence type="ECO:0000256" key="1">
    <source>
        <dbReference type="SAM" id="Phobius"/>
    </source>
</evidence>
<accession>A0A2N9G982</accession>
<dbReference type="Gene3D" id="3.80.10.10">
    <property type="entry name" value="Ribonuclease Inhibitor"/>
    <property type="match status" value="2"/>
</dbReference>
<dbReference type="GO" id="GO:0006952">
    <property type="term" value="P:defense response"/>
    <property type="evidence" value="ECO:0007669"/>
    <property type="project" value="InterPro"/>
</dbReference>
<feature type="transmembrane region" description="Helical" evidence="1">
    <location>
        <begin position="636"/>
        <end position="658"/>
    </location>
</feature>
<sequence>MQLDLEKMKNLKYLKVQNVICEDLKYLPNGLRLLDWREFPLSSLPSNFVLQNLVALNMPGSQIQLDGHFRVEVHDSVGLLEKLEYWSLHGCKNLKILPRSLHSKSLKEFYLDGCQSLEKFPDIQQETEKSALPSSELQGSLTALQQLSICCKNLKELPSSIFNLQNLRDLHLLDCEHFPKAMYTPGCFPNLKKLGLCYSNTTTLPEIARIFPQLKFLDLQGCSNLREIPRLPLFMGWFGEIIGLPRNLVCASGSLHQESEFEHDEATSKMGSVSELGLASKTEFSPKTVSSFEIDVDWYDLVLPGTKIPMWFNHQSYGNSVSFSVGRKFPIFACVAVKMEMQVAGSLEEVECSIYIFINGCKARLTWFSFLLDPSSFMWFCYLNVKESSLEDIIVDDWNDVKLLFEISSYDPKKAKVTIERCGVHVPCICSPKTSATDQVTCIRIFERLQVSLDERLKIFLCRVATEKLFRCSKSQDAHCPLCEIAEDSALHLFRFCPYAKGVWYCGKWGLRVEMIQAQSVMKFIEHIIDPPSELLAERVTKDEFTLYAAVAMKILWEARVEALVSNTKANISQLAHRLNKQYDSYLWSHGITWTRPPHQRGEVLNFALAAARCCVIIGWLIWYVMLAAGILSMKAAGYCIVAIKLIFYMQAIAVIYLSD</sequence>
<evidence type="ECO:0000313" key="2">
    <source>
        <dbReference type="EMBL" id="SPC99176.1"/>
    </source>
</evidence>
<organism evidence="2">
    <name type="scientific">Fagus sylvatica</name>
    <name type="common">Beechnut</name>
    <dbReference type="NCBI Taxonomy" id="28930"/>
    <lineage>
        <taxon>Eukaryota</taxon>
        <taxon>Viridiplantae</taxon>
        <taxon>Streptophyta</taxon>
        <taxon>Embryophyta</taxon>
        <taxon>Tracheophyta</taxon>
        <taxon>Spermatophyta</taxon>
        <taxon>Magnoliopsida</taxon>
        <taxon>eudicotyledons</taxon>
        <taxon>Gunneridae</taxon>
        <taxon>Pentapetalae</taxon>
        <taxon>rosids</taxon>
        <taxon>fabids</taxon>
        <taxon>Fagales</taxon>
        <taxon>Fagaceae</taxon>
        <taxon>Fagus</taxon>
    </lineage>
</organism>
<feature type="transmembrane region" description="Helical" evidence="1">
    <location>
        <begin position="604"/>
        <end position="624"/>
    </location>
</feature>
<proteinExistence type="predicted"/>
<dbReference type="InterPro" id="IPR032675">
    <property type="entry name" value="LRR_dom_sf"/>
</dbReference>
<dbReference type="InterPro" id="IPR044974">
    <property type="entry name" value="Disease_R_plants"/>
</dbReference>
<dbReference type="PANTHER" id="PTHR11017:SF570">
    <property type="entry name" value="DISEASE RESISTANCE PROTEIN (TIR-NBS CLASS)-RELATED"/>
    <property type="match status" value="1"/>
</dbReference>
<dbReference type="PANTHER" id="PTHR11017">
    <property type="entry name" value="LEUCINE-RICH REPEAT-CONTAINING PROTEIN"/>
    <property type="match status" value="1"/>
</dbReference>
<keyword evidence="1" id="KW-0472">Membrane</keyword>
<dbReference type="AlphaFoldDB" id="A0A2N9G982"/>